<dbReference type="AlphaFoldDB" id="A0A6C0B5U1"/>
<dbReference type="EMBL" id="MN739081">
    <property type="protein sequence ID" value="QHS87456.1"/>
    <property type="molecule type" value="Genomic_DNA"/>
</dbReference>
<sequence length="380" mass="44447">MSIDQHFDTDPNISGIHKKTIKYKNGEYQMYSMSDDITEYPEFGAYRSAIVSNGKLICLAPTKSLSRGNFQPYINKALSGKDGNSFYTQIVEGTMINLFWDESNQSWEIASRRHIGCNCWYFMRTDGGKQITFREMFFEALGITSLENLEDNVGLEFFNKSCCYSFVLQHPQNHLVVKIDKPAVYLTYIYRIRHEDGKSFFMNLRTDRRFGEGRILYPEDEESLSAASAGPVNLSSFVGTMMINEETGARWTLYNDLYLEYKALRGNNPSLYYQYLTLRKINKVVDFLIYFPQYTDVFQRFTEHFCKYKARIHQLYMDVHVLKTRKLSDVPSGRDKYFVEKLHYEVYLPGLKSEGKGFRVTKNRVEEFLDRENIVVPVKV</sequence>
<organism evidence="1">
    <name type="scientific">viral metagenome</name>
    <dbReference type="NCBI Taxonomy" id="1070528"/>
    <lineage>
        <taxon>unclassified sequences</taxon>
        <taxon>metagenomes</taxon>
        <taxon>organismal metagenomes</taxon>
    </lineage>
</organism>
<protein>
    <submittedName>
        <fullName evidence="1">Uncharacterized protein</fullName>
    </submittedName>
</protein>
<name>A0A6C0B5U1_9ZZZZ</name>
<accession>A0A6C0B5U1</accession>
<reference evidence="1" key="1">
    <citation type="journal article" date="2020" name="Nature">
        <title>Giant virus diversity and host interactions through global metagenomics.</title>
        <authorList>
            <person name="Schulz F."/>
            <person name="Roux S."/>
            <person name="Paez-Espino D."/>
            <person name="Jungbluth S."/>
            <person name="Walsh D.A."/>
            <person name="Denef V.J."/>
            <person name="McMahon K.D."/>
            <person name="Konstantinidis K.T."/>
            <person name="Eloe-Fadrosh E.A."/>
            <person name="Kyrpides N.C."/>
            <person name="Woyke T."/>
        </authorList>
    </citation>
    <scope>NUCLEOTIDE SEQUENCE</scope>
    <source>
        <strain evidence="1">GVMAG-M-3300010157-4</strain>
    </source>
</reference>
<evidence type="ECO:0000313" key="1">
    <source>
        <dbReference type="EMBL" id="QHS87456.1"/>
    </source>
</evidence>
<proteinExistence type="predicted"/>